<evidence type="ECO:0000256" key="1">
    <source>
        <dbReference type="SAM" id="Phobius"/>
    </source>
</evidence>
<proteinExistence type="predicted"/>
<accession>A0A511YSU5</accession>
<reference evidence="3 4" key="1">
    <citation type="submission" date="2019-07" db="EMBL/GenBank/DDBJ databases">
        <title>Whole genome shotgun sequence of Actinotalea fermentans NBRC 105374.</title>
        <authorList>
            <person name="Hosoyama A."/>
            <person name="Uohara A."/>
            <person name="Ohji S."/>
            <person name="Ichikawa N."/>
        </authorList>
    </citation>
    <scope>NUCLEOTIDE SEQUENCE [LARGE SCALE GENOMIC DNA]</scope>
    <source>
        <strain evidence="3 4">NBRC 105374</strain>
    </source>
</reference>
<dbReference type="PANTHER" id="PTHR43685:SF2">
    <property type="entry name" value="GLYCOSYLTRANSFERASE 2-LIKE DOMAIN-CONTAINING PROTEIN"/>
    <property type="match status" value="1"/>
</dbReference>
<gene>
    <name evidence="3" type="ORF">AFE02nite_00080</name>
</gene>
<feature type="transmembrane region" description="Helical" evidence="1">
    <location>
        <begin position="280"/>
        <end position="300"/>
    </location>
</feature>
<dbReference type="EMBL" id="BJYK01000001">
    <property type="protein sequence ID" value="GEN78274.1"/>
    <property type="molecule type" value="Genomic_DNA"/>
</dbReference>
<dbReference type="Gene3D" id="3.90.550.10">
    <property type="entry name" value="Spore Coat Polysaccharide Biosynthesis Protein SpsA, Chain A"/>
    <property type="match status" value="1"/>
</dbReference>
<keyword evidence="4" id="KW-1185">Reference proteome</keyword>
<feature type="transmembrane region" description="Helical" evidence="1">
    <location>
        <begin position="312"/>
        <end position="330"/>
    </location>
</feature>
<keyword evidence="1" id="KW-0472">Membrane</keyword>
<dbReference type="AlphaFoldDB" id="A0A511YSU5"/>
<dbReference type="InterPro" id="IPR050834">
    <property type="entry name" value="Glycosyltransf_2"/>
</dbReference>
<keyword evidence="1" id="KW-0812">Transmembrane</keyword>
<dbReference type="PANTHER" id="PTHR43685">
    <property type="entry name" value="GLYCOSYLTRANSFERASE"/>
    <property type="match status" value="1"/>
</dbReference>
<dbReference type="Pfam" id="PF00535">
    <property type="entry name" value="Glycos_transf_2"/>
    <property type="match status" value="1"/>
</dbReference>
<comment type="caution">
    <text evidence="3">The sequence shown here is derived from an EMBL/GenBank/DDBJ whole genome shotgun (WGS) entry which is preliminary data.</text>
</comment>
<dbReference type="SUPFAM" id="SSF53448">
    <property type="entry name" value="Nucleotide-diphospho-sugar transferases"/>
    <property type="match status" value="1"/>
</dbReference>
<protein>
    <recommendedName>
        <fullName evidence="2">Glycosyltransferase 2-like domain-containing protein</fullName>
    </recommendedName>
</protein>
<evidence type="ECO:0000313" key="4">
    <source>
        <dbReference type="Proteomes" id="UP000321484"/>
    </source>
</evidence>
<dbReference type="CDD" id="cd00761">
    <property type="entry name" value="Glyco_tranf_GTA_type"/>
    <property type="match status" value="1"/>
</dbReference>
<dbReference type="InterPro" id="IPR001173">
    <property type="entry name" value="Glyco_trans_2-like"/>
</dbReference>
<evidence type="ECO:0000259" key="2">
    <source>
        <dbReference type="Pfam" id="PF00535"/>
    </source>
</evidence>
<dbReference type="Proteomes" id="UP000321484">
    <property type="component" value="Unassembled WGS sequence"/>
</dbReference>
<dbReference type="InterPro" id="IPR029044">
    <property type="entry name" value="Nucleotide-diphossugar_trans"/>
</dbReference>
<feature type="transmembrane region" description="Helical" evidence="1">
    <location>
        <begin position="256"/>
        <end position="274"/>
    </location>
</feature>
<dbReference type="OrthoDB" id="3672893at2"/>
<evidence type="ECO:0000313" key="3">
    <source>
        <dbReference type="EMBL" id="GEN78274.1"/>
    </source>
</evidence>
<feature type="domain" description="Glycosyltransferase 2-like" evidence="2">
    <location>
        <begin position="9"/>
        <end position="113"/>
    </location>
</feature>
<dbReference type="RefSeq" id="WP_034245926.1">
    <property type="nucleotide sequence ID" value="NZ_BJYK01000001.1"/>
</dbReference>
<keyword evidence="1" id="KW-1133">Transmembrane helix</keyword>
<organism evidence="3 4">
    <name type="scientific">Actinotalea fermentans</name>
    <dbReference type="NCBI Taxonomy" id="43671"/>
    <lineage>
        <taxon>Bacteria</taxon>
        <taxon>Bacillati</taxon>
        <taxon>Actinomycetota</taxon>
        <taxon>Actinomycetes</taxon>
        <taxon>Micrococcales</taxon>
        <taxon>Cellulomonadaceae</taxon>
        <taxon>Actinotalea</taxon>
    </lineage>
</organism>
<name>A0A511YSU5_9CELL</name>
<sequence>MAPSGPDVSVVIPAYNSAEWLPTTLEALRVALDATSWAAEVVVVDDGSTDGTADVLASIGARYPHPLRVVPQDNLGVFVAVWEGLRAAESAHVLILNSRLLLHPGALAYLAEHDALGGREPWNGHVVTDPQTPLVGRFWEVPTGVFWSSYLANPRPMLITPDNFDRVPKGTGCLLIDRDLMLRAYDASWPAENARFTSDDTKLLRFVAREVPIRLEPGFSATYRPRTTVRRFLSHARNRGTLFVDSYGGTSPARSAALVGLGVAPPLAVAGLAVASACHAWRAVAGIAAAAAVAVALPAAIGGARRVPRRALVAYVAYILPFGVAFWRGLVRGLVIHRATLWRRAEPT</sequence>